<sequence>MNTQHRFQLDFQKTSEYCVKHNESKIQIGGRTVCKSCCIESVQVGNKKHQDQVDHSIREKHFASAMLPTRYADCGFKNYNITNDGQRISKAECLNFARTIISGGSKNLVMTGRTGTGKTHLACAVARNVMNNKKYARYITSEDMATDVSNAWKKADDSEASAIYRYTEYDLLIIDEYGLHDQHESRLQLVHKVLYSRYDAKKPTMIISNFTLAELRNSLGDRLWSRLQHDGLIQVECNWADARLSA</sequence>
<proteinExistence type="predicted"/>
<dbReference type="PANTHER" id="PTHR30050:SF4">
    <property type="entry name" value="ATP-BINDING PROTEIN RV3427C IN INSERTION SEQUENCE-RELATED"/>
    <property type="match status" value="1"/>
</dbReference>
<evidence type="ECO:0000313" key="3">
    <source>
        <dbReference type="Proteomes" id="UP001339883"/>
    </source>
</evidence>
<protein>
    <submittedName>
        <fullName evidence="2">ATP-binding protein</fullName>
    </submittedName>
</protein>
<gene>
    <name evidence="2" type="ORF">I2F25_02605</name>
</gene>
<organism evidence="2 3">
    <name type="scientific">Acinetobacter pollinis</name>
    <dbReference type="NCBI Taxonomy" id="2605270"/>
    <lineage>
        <taxon>Bacteria</taxon>
        <taxon>Pseudomonadati</taxon>
        <taxon>Pseudomonadota</taxon>
        <taxon>Gammaproteobacteria</taxon>
        <taxon>Moraxellales</taxon>
        <taxon>Moraxellaceae</taxon>
        <taxon>Acinetobacter</taxon>
    </lineage>
</organism>
<dbReference type="SUPFAM" id="SSF52540">
    <property type="entry name" value="P-loop containing nucleoside triphosphate hydrolases"/>
    <property type="match status" value="1"/>
</dbReference>
<feature type="domain" description="AAA+ ATPase" evidence="1">
    <location>
        <begin position="104"/>
        <end position="229"/>
    </location>
</feature>
<dbReference type="InterPro" id="IPR002611">
    <property type="entry name" value="IstB_ATP-bd"/>
</dbReference>
<dbReference type="SMART" id="SM00382">
    <property type="entry name" value="AAA"/>
    <property type="match status" value="1"/>
</dbReference>
<dbReference type="Pfam" id="PF01695">
    <property type="entry name" value="IstB_IS21"/>
    <property type="match status" value="1"/>
</dbReference>
<dbReference type="Proteomes" id="UP001339883">
    <property type="component" value="Unassembled WGS sequence"/>
</dbReference>
<dbReference type="InterPro" id="IPR027417">
    <property type="entry name" value="P-loop_NTPase"/>
</dbReference>
<dbReference type="RefSeq" id="WP_325774781.1">
    <property type="nucleotide sequence ID" value="NZ_VTDN01000002.1"/>
</dbReference>
<keyword evidence="2" id="KW-0067">ATP-binding</keyword>
<evidence type="ECO:0000259" key="1">
    <source>
        <dbReference type="SMART" id="SM00382"/>
    </source>
</evidence>
<dbReference type="InterPro" id="IPR003593">
    <property type="entry name" value="AAA+_ATPase"/>
</dbReference>
<dbReference type="Gene3D" id="3.40.50.300">
    <property type="entry name" value="P-loop containing nucleotide triphosphate hydrolases"/>
    <property type="match status" value="1"/>
</dbReference>
<evidence type="ECO:0000313" key="2">
    <source>
        <dbReference type="EMBL" id="MEB5475957.1"/>
    </source>
</evidence>
<dbReference type="CDD" id="cd00009">
    <property type="entry name" value="AAA"/>
    <property type="match status" value="1"/>
</dbReference>
<dbReference type="GO" id="GO:0005524">
    <property type="term" value="F:ATP binding"/>
    <property type="evidence" value="ECO:0007669"/>
    <property type="project" value="UniProtKB-KW"/>
</dbReference>
<comment type="caution">
    <text evidence="2">The sequence shown here is derived from an EMBL/GenBank/DDBJ whole genome shotgun (WGS) entry which is preliminary data.</text>
</comment>
<reference evidence="2 3" key="1">
    <citation type="submission" date="2019-08" db="EMBL/GenBank/DDBJ databases">
        <title>Five species of Acinetobacter isolated from floral nectar and animal pollinators.</title>
        <authorList>
            <person name="Hendry T.A."/>
        </authorList>
    </citation>
    <scope>NUCLEOTIDE SEQUENCE [LARGE SCALE GENOMIC DNA]</scope>
    <source>
        <strain evidence="2 3">MD18.27</strain>
    </source>
</reference>
<dbReference type="EMBL" id="VTDN01000002">
    <property type="protein sequence ID" value="MEB5475957.1"/>
    <property type="molecule type" value="Genomic_DNA"/>
</dbReference>
<dbReference type="PANTHER" id="PTHR30050">
    <property type="entry name" value="CHROMOSOMAL REPLICATION INITIATOR PROTEIN DNAA"/>
    <property type="match status" value="1"/>
</dbReference>
<accession>A0ABU6DSQ0</accession>
<keyword evidence="2" id="KW-0547">Nucleotide-binding</keyword>
<name>A0ABU6DSQ0_9GAMM</name>
<keyword evidence="3" id="KW-1185">Reference proteome</keyword>